<sequence length="85" mass="10008">MMKHTIANPDPEPGIETNDKAFDQAGCHPAYPIEPINFYRWTYSYPFVPMIDLTLIFDELGKIIADFFTKRKNRNTYKKNDHEIL</sequence>
<protein>
    <submittedName>
        <fullName evidence="1">Uncharacterized protein</fullName>
    </submittedName>
</protein>
<dbReference type="AlphaFoldDB" id="A0A521B9C8"/>
<dbReference type="EMBL" id="FXTC01000001">
    <property type="protein sequence ID" value="SMO43631.1"/>
    <property type="molecule type" value="Genomic_DNA"/>
</dbReference>
<reference evidence="1 2" key="1">
    <citation type="submission" date="2017-05" db="EMBL/GenBank/DDBJ databases">
        <authorList>
            <person name="Varghese N."/>
            <person name="Submissions S."/>
        </authorList>
    </citation>
    <scope>NUCLEOTIDE SEQUENCE [LARGE SCALE GENOMIC DNA]</scope>
    <source>
        <strain evidence="1 2">DSM 29371</strain>
    </source>
</reference>
<name>A0A521B9C8_9FLAO</name>
<evidence type="ECO:0000313" key="1">
    <source>
        <dbReference type="EMBL" id="SMO43631.1"/>
    </source>
</evidence>
<gene>
    <name evidence="1" type="ORF">SAMN06265171_101802</name>
</gene>
<organism evidence="1 2">
    <name type="scientific">Chryseobacterium rhizoplanae</name>
    <dbReference type="NCBI Taxonomy" id="1609531"/>
    <lineage>
        <taxon>Bacteria</taxon>
        <taxon>Pseudomonadati</taxon>
        <taxon>Bacteroidota</taxon>
        <taxon>Flavobacteriia</taxon>
        <taxon>Flavobacteriales</taxon>
        <taxon>Weeksellaceae</taxon>
        <taxon>Chryseobacterium group</taxon>
        <taxon>Chryseobacterium</taxon>
    </lineage>
</organism>
<dbReference type="RefSeq" id="WP_142716786.1">
    <property type="nucleotide sequence ID" value="NZ_FXTC01000001.1"/>
</dbReference>
<keyword evidence="2" id="KW-1185">Reference proteome</keyword>
<proteinExistence type="predicted"/>
<evidence type="ECO:0000313" key="2">
    <source>
        <dbReference type="Proteomes" id="UP000316916"/>
    </source>
</evidence>
<dbReference type="Proteomes" id="UP000316916">
    <property type="component" value="Unassembled WGS sequence"/>
</dbReference>
<accession>A0A521B9C8</accession>